<dbReference type="EMBL" id="ASPP01010449">
    <property type="protein sequence ID" value="ETO22826.1"/>
    <property type="molecule type" value="Genomic_DNA"/>
</dbReference>
<proteinExistence type="predicted"/>
<dbReference type="SUPFAM" id="SSF47769">
    <property type="entry name" value="SAM/Pointed domain"/>
    <property type="match status" value="1"/>
</dbReference>
<evidence type="ECO:0000313" key="2">
    <source>
        <dbReference type="Proteomes" id="UP000023152"/>
    </source>
</evidence>
<comment type="caution">
    <text evidence="1">The sequence shown here is derived from an EMBL/GenBank/DDBJ whole genome shotgun (WGS) entry which is preliminary data.</text>
</comment>
<dbReference type="Gene3D" id="1.10.150.50">
    <property type="entry name" value="Transcription Factor, Ets-1"/>
    <property type="match status" value="1"/>
</dbReference>
<protein>
    <recommendedName>
        <fullName evidence="3">SAM domain-containing protein</fullName>
    </recommendedName>
</protein>
<evidence type="ECO:0000313" key="1">
    <source>
        <dbReference type="EMBL" id="ETO22826.1"/>
    </source>
</evidence>
<gene>
    <name evidence="1" type="ORF">RFI_14367</name>
</gene>
<name>X6N9X5_RETFI</name>
<dbReference type="Proteomes" id="UP000023152">
    <property type="component" value="Unassembled WGS sequence"/>
</dbReference>
<evidence type="ECO:0008006" key="3">
    <source>
        <dbReference type="Google" id="ProtNLM"/>
    </source>
</evidence>
<feature type="non-terminal residue" evidence="1">
    <location>
        <position position="1"/>
    </location>
</feature>
<organism evidence="1 2">
    <name type="scientific">Reticulomyxa filosa</name>
    <dbReference type="NCBI Taxonomy" id="46433"/>
    <lineage>
        <taxon>Eukaryota</taxon>
        <taxon>Sar</taxon>
        <taxon>Rhizaria</taxon>
        <taxon>Retaria</taxon>
        <taxon>Foraminifera</taxon>
        <taxon>Monothalamids</taxon>
        <taxon>Reticulomyxidae</taxon>
        <taxon>Reticulomyxa</taxon>
    </lineage>
</organism>
<dbReference type="InterPro" id="IPR013761">
    <property type="entry name" value="SAM/pointed_sf"/>
</dbReference>
<reference evidence="1 2" key="1">
    <citation type="journal article" date="2013" name="Curr. Biol.">
        <title>The Genome of the Foraminiferan Reticulomyxa filosa.</title>
        <authorList>
            <person name="Glockner G."/>
            <person name="Hulsmann N."/>
            <person name="Schleicher M."/>
            <person name="Noegel A.A."/>
            <person name="Eichinger L."/>
            <person name="Gallinger C."/>
            <person name="Pawlowski J."/>
            <person name="Sierra R."/>
            <person name="Euteneuer U."/>
            <person name="Pillet L."/>
            <person name="Moustafa A."/>
            <person name="Platzer M."/>
            <person name="Groth M."/>
            <person name="Szafranski K."/>
            <person name="Schliwa M."/>
        </authorList>
    </citation>
    <scope>NUCLEOTIDE SEQUENCE [LARGE SCALE GENOMIC DNA]</scope>
</reference>
<dbReference type="CDD" id="cd09487">
    <property type="entry name" value="SAM_superfamily"/>
    <property type="match status" value="1"/>
</dbReference>
<dbReference type="OrthoDB" id="3598281at2759"/>
<keyword evidence="2" id="KW-1185">Reference proteome</keyword>
<dbReference type="AlphaFoldDB" id="X6N9X5"/>
<accession>X6N9X5</accession>
<sequence length="300" mass="34368">ALAIGDEMIPLHNDDDDSCSLKSVFISNIDVQFIHSNQTPLLPKVFAVYVASSNENMFANGVLVHNGSPTSSTNTNARMNVESVIIKIFFDPLNNNKKFLCKKKKTKQNENYQTVRKAQATHYRYPVRVTLQYYKATSNGVMTDQVMAEIKAQIDNSQKQADFIGSLVTDGLTQRPTDWVAKHVQKIASSLFFFFFKKKNLMKQIELEFLRKKKIDNDKHVKQALANLGLFDTYYENFKSNAVDDKALLALTDSDLNILLPKIGDRAKFRQWLDEYKTMCKLFDEEEPDTDFGVNDNIFF</sequence>